<keyword evidence="3" id="KW-1185">Reference proteome</keyword>
<keyword evidence="1" id="KW-0472">Membrane</keyword>
<keyword evidence="1" id="KW-1133">Transmembrane helix</keyword>
<dbReference type="Proteomes" id="UP000276133">
    <property type="component" value="Unassembled WGS sequence"/>
</dbReference>
<reference evidence="2 3" key="1">
    <citation type="journal article" date="2018" name="Sci. Rep.">
        <title>Genomic signatures of local adaptation to the degree of environmental predictability in rotifers.</title>
        <authorList>
            <person name="Franch-Gras L."/>
            <person name="Hahn C."/>
            <person name="Garcia-Roger E.M."/>
            <person name="Carmona M.J."/>
            <person name="Serra M."/>
            <person name="Gomez A."/>
        </authorList>
    </citation>
    <scope>NUCLEOTIDE SEQUENCE [LARGE SCALE GENOMIC DNA]</scope>
    <source>
        <strain evidence="2">HYR1</strain>
    </source>
</reference>
<organism evidence="2 3">
    <name type="scientific">Brachionus plicatilis</name>
    <name type="common">Marine rotifer</name>
    <name type="synonym">Brachionus muelleri</name>
    <dbReference type="NCBI Taxonomy" id="10195"/>
    <lineage>
        <taxon>Eukaryota</taxon>
        <taxon>Metazoa</taxon>
        <taxon>Spiralia</taxon>
        <taxon>Gnathifera</taxon>
        <taxon>Rotifera</taxon>
        <taxon>Eurotatoria</taxon>
        <taxon>Monogononta</taxon>
        <taxon>Pseudotrocha</taxon>
        <taxon>Ploima</taxon>
        <taxon>Brachionidae</taxon>
        <taxon>Brachionus</taxon>
    </lineage>
</organism>
<name>A0A3M7P4W5_BRAPC</name>
<evidence type="ECO:0000313" key="3">
    <source>
        <dbReference type="Proteomes" id="UP000276133"/>
    </source>
</evidence>
<sequence>MQSSSRLLFDLFLKFSSKAYFEFFVSILIILNPTIFCLTPLNHIFFYLQQLNVLNIISKFHYLKLKIIKPDAKNLGLKSLDSIACRCNSLWLKLLKLKKPSNAITASIENLDNFLFWTHSLNYAMMNKNRLKNDVKMKISERHILHKFTLKVLKPYQKKPFMRFILLPQEDFIKIYSFSKQKHN</sequence>
<proteinExistence type="predicted"/>
<evidence type="ECO:0000313" key="2">
    <source>
        <dbReference type="EMBL" id="RMZ94115.1"/>
    </source>
</evidence>
<accession>A0A3M7P4W5</accession>
<dbReference type="AlphaFoldDB" id="A0A3M7P4W5"/>
<feature type="transmembrane region" description="Helical" evidence="1">
    <location>
        <begin position="20"/>
        <end position="41"/>
    </location>
</feature>
<gene>
    <name evidence="2" type="ORF">BpHYR1_026350</name>
</gene>
<evidence type="ECO:0000256" key="1">
    <source>
        <dbReference type="SAM" id="Phobius"/>
    </source>
</evidence>
<comment type="caution">
    <text evidence="2">The sequence shown here is derived from an EMBL/GenBank/DDBJ whole genome shotgun (WGS) entry which is preliminary data.</text>
</comment>
<keyword evidence="1" id="KW-0812">Transmembrane</keyword>
<protein>
    <submittedName>
        <fullName evidence="2">Uncharacterized protein</fullName>
    </submittedName>
</protein>
<dbReference type="EMBL" id="REGN01013289">
    <property type="protein sequence ID" value="RMZ94115.1"/>
    <property type="molecule type" value="Genomic_DNA"/>
</dbReference>